<organism evidence="1">
    <name type="scientific">marine sediment metagenome</name>
    <dbReference type="NCBI Taxonomy" id="412755"/>
    <lineage>
        <taxon>unclassified sequences</taxon>
        <taxon>metagenomes</taxon>
        <taxon>ecological metagenomes</taxon>
    </lineage>
</organism>
<dbReference type="AlphaFoldDB" id="A0A0F9ASH8"/>
<evidence type="ECO:0000313" key="1">
    <source>
        <dbReference type="EMBL" id="KKK75141.1"/>
    </source>
</evidence>
<reference evidence="1" key="1">
    <citation type="journal article" date="2015" name="Nature">
        <title>Complex archaea that bridge the gap between prokaryotes and eukaryotes.</title>
        <authorList>
            <person name="Spang A."/>
            <person name="Saw J.H."/>
            <person name="Jorgensen S.L."/>
            <person name="Zaremba-Niedzwiedzka K."/>
            <person name="Martijn J."/>
            <person name="Lind A.E."/>
            <person name="van Eijk R."/>
            <person name="Schleper C."/>
            <person name="Guy L."/>
            <person name="Ettema T.J."/>
        </authorList>
    </citation>
    <scope>NUCLEOTIDE SEQUENCE</scope>
</reference>
<comment type="caution">
    <text evidence="1">The sequence shown here is derived from an EMBL/GenBank/DDBJ whole genome shotgun (WGS) entry which is preliminary data.</text>
</comment>
<proteinExistence type="predicted"/>
<dbReference type="EMBL" id="LAZR01055998">
    <property type="protein sequence ID" value="KKK75141.1"/>
    <property type="molecule type" value="Genomic_DNA"/>
</dbReference>
<protein>
    <submittedName>
        <fullName evidence="1">Uncharacterized protein</fullName>
    </submittedName>
</protein>
<accession>A0A0F9ASH8</accession>
<name>A0A0F9ASH8_9ZZZZ</name>
<sequence>IRHFPTDEPEERAIENVPDRVLEVLIASINAGTPALCGKWEAKV</sequence>
<feature type="non-terminal residue" evidence="1">
    <location>
        <position position="1"/>
    </location>
</feature>
<gene>
    <name evidence="1" type="ORF">LCGC14_2876740</name>
</gene>